<dbReference type="PANTHER" id="PTHR47667">
    <property type="entry name" value="REGULATOR OF TY1 TRANSPOSITION PROTEIN 107"/>
    <property type="match status" value="1"/>
</dbReference>
<dbReference type="Pfam" id="PF16770">
    <property type="entry name" value="RTT107_BRCT_5"/>
    <property type="match status" value="1"/>
</dbReference>
<dbReference type="PANTHER" id="PTHR47667:SF1">
    <property type="entry name" value="REGULATOR OF TY1 TRANSPOSITION PROTEIN 107"/>
    <property type="match status" value="1"/>
</dbReference>
<dbReference type="EMBL" id="UFAJ01000552">
    <property type="protein sequence ID" value="SSD61055.1"/>
    <property type="molecule type" value="Genomic_DNA"/>
</dbReference>
<evidence type="ECO:0000259" key="2">
    <source>
        <dbReference type="Pfam" id="PF16771"/>
    </source>
</evidence>
<feature type="domain" description="BRCT" evidence="1">
    <location>
        <begin position="228"/>
        <end position="324"/>
    </location>
</feature>
<sequence>MEDIAVDKKNETYNSENKFVDTAAYNEIRSKKDTENSDTKEIFTKDEIKVEEGQQRDLVNIEDKALPNNAETFDLTVPTLESTNDFNVSGNVTLLKQIQTPPTNSTNAVQPTDKQAIITTSVPSSSPISVEVTSSSRKAKTKAFQKLHTDIENLNAFQKQMSYSSGNSAHNKGGMTAGNKRKASDVLLLTPHEKEERDNLHKKLKSIENMLTENKIGVSGEKQYLTNGTKKNGKKIYDIKALVTGTKKDKHVSDLEIQMLQKIGIEIIDDIDTNDSSVCNKKLNAIIAPKKLRTAKFLKSFGFQPLKYCLLPQFINKVLEILERSSLPQILNGDIEQNVIIFPKPEDYFIPEMDMDLIREKTALKNHKIFERCNFINVHISQDIPGGVNTIGNILKNNGVQQVKPVTNVSNNKTKFKDLIKNIKMFETGNTGTKNRKLVMSKDADEYVPDYIFIVTKSSQAKYYSKLCRNDGNKNNKVLIVEWNWCVKAIFDLDVDYNEPEFVIIKR</sequence>
<name>A0A376B8R2_9ASCO</name>
<organism evidence="3 4">
    <name type="scientific">Saccharomycodes ludwigii</name>
    <dbReference type="NCBI Taxonomy" id="36035"/>
    <lineage>
        <taxon>Eukaryota</taxon>
        <taxon>Fungi</taxon>
        <taxon>Dikarya</taxon>
        <taxon>Ascomycota</taxon>
        <taxon>Saccharomycotina</taxon>
        <taxon>Saccharomycetes</taxon>
        <taxon>Saccharomycodales</taxon>
        <taxon>Saccharomycodaceae</taxon>
        <taxon>Saccharomycodes</taxon>
    </lineage>
</organism>
<dbReference type="GO" id="GO:0005634">
    <property type="term" value="C:nucleus"/>
    <property type="evidence" value="ECO:0007669"/>
    <property type="project" value="TreeGrafter"/>
</dbReference>
<gene>
    <name evidence="3" type="ORF">SCODWIG_02816</name>
</gene>
<dbReference type="AlphaFoldDB" id="A0A376B8R2"/>
<dbReference type="Gene3D" id="3.40.50.10190">
    <property type="entry name" value="BRCT domain"/>
    <property type="match status" value="2"/>
</dbReference>
<keyword evidence="4" id="KW-1185">Reference proteome</keyword>
<dbReference type="VEuPathDB" id="FungiDB:SCODWIG_02816"/>
<dbReference type="GO" id="GO:0035361">
    <property type="term" value="C:Cul8-RING ubiquitin ligase complex"/>
    <property type="evidence" value="ECO:0007669"/>
    <property type="project" value="TreeGrafter"/>
</dbReference>
<dbReference type="GO" id="GO:1990683">
    <property type="term" value="P:DNA double-strand break attachment to nuclear envelope"/>
    <property type="evidence" value="ECO:0007669"/>
    <property type="project" value="TreeGrafter"/>
</dbReference>
<dbReference type="Pfam" id="PF16771">
    <property type="entry name" value="RTT107_BRCT_6"/>
    <property type="match status" value="1"/>
</dbReference>
<dbReference type="GO" id="GO:0006302">
    <property type="term" value="P:double-strand break repair"/>
    <property type="evidence" value="ECO:0007669"/>
    <property type="project" value="TreeGrafter"/>
</dbReference>
<evidence type="ECO:0008006" key="5">
    <source>
        <dbReference type="Google" id="ProtNLM"/>
    </source>
</evidence>
<accession>A0A376B8R2</accession>
<dbReference type="InterPro" id="IPR031906">
    <property type="entry name" value="RTT107_BRCT_6"/>
</dbReference>
<evidence type="ECO:0000259" key="1">
    <source>
        <dbReference type="Pfam" id="PF16770"/>
    </source>
</evidence>
<dbReference type="InterPro" id="IPR001357">
    <property type="entry name" value="BRCT_dom"/>
</dbReference>
<dbReference type="Proteomes" id="UP000262825">
    <property type="component" value="Unassembled WGS sequence"/>
</dbReference>
<dbReference type="InterPro" id="IPR053036">
    <property type="entry name" value="CellCycle_DNARepair_Reg"/>
</dbReference>
<proteinExistence type="predicted"/>
<evidence type="ECO:0000313" key="4">
    <source>
        <dbReference type="Proteomes" id="UP000262825"/>
    </source>
</evidence>
<evidence type="ECO:0000313" key="3">
    <source>
        <dbReference type="EMBL" id="SSD61055.1"/>
    </source>
</evidence>
<feature type="domain" description="Regulator of Ty1 transposition protein 107 BRCT" evidence="2">
    <location>
        <begin position="368"/>
        <end position="500"/>
    </location>
</feature>
<reference evidence="4" key="1">
    <citation type="submission" date="2018-06" db="EMBL/GenBank/DDBJ databases">
        <authorList>
            <person name="Guldener U."/>
        </authorList>
    </citation>
    <scope>NUCLEOTIDE SEQUENCE [LARGE SCALE GENOMIC DNA]</scope>
    <source>
        <strain evidence="4">UTAD17</strain>
    </source>
</reference>
<dbReference type="InterPro" id="IPR036420">
    <property type="entry name" value="BRCT_dom_sf"/>
</dbReference>
<protein>
    <recommendedName>
        <fullName evidence="5">BRCT domain-containing protein</fullName>
    </recommendedName>
</protein>